<sequence length="479" mass="52822">MSRGSLRLWLVLLAALTLVSGCASRQYAGHPAEVPGADQCQRVFSDWQRQVAETGSFDAQAVPVPGYPFLRVNRLLASFPLDTFSGLQRQEWLSRSHQLALNAWKYESAAMDGARGVMLERLRQCGERAVDTLKSDDERWHQMAALVDVPDSYNTPARVAGAYPLVAPVVRWRAGVVMTELLADFNRYRPAHPVRIYRPPESGQAQDPAELMARATSRSVLGIPSFRSEEARQLFTRYAPSWQVETAGASDQPGTPGRDPAGALQFRAEPVVFSQVAYTRFGGQVLPQLVYTLWFPRRPAESRFGIAAGELDGLVWRVTLGTDGQPLIYDSIHPCGCYHTWVLAPGGLRPKGGLSYWQEPLWIAGSAPATDGGLALQVSAGQHYLMGVSREPAEAGDRVTAYALEPYGRLRGRSFAGGRLFNSEGLIPGTERPERFLLWPTGVPSPGAMRQWGSHATAFVGTRHFDSPWLLERLFGYPE</sequence>
<comment type="caution">
    <text evidence="2">The sequence shown here is derived from an EMBL/GenBank/DDBJ whole genome shotgun (WGS) entry which is preliminary data.</text>
</comment>
<feature type="chain" id="PRO_5033028754" evidence="1">
    <location>
        <begin position="26"/>
        <end position="479"/>
    </location>
</feature>
<dbReference type="EMBL" id="JACHFE010000001">
    <property type="protein sequence ID" value="MBB5319927.1"/>
    <property type="molecule type" value="Genomic_DNA"/>
</dbReference>
<evidence type="ECO:0000313" key="2">
    <source>
        <dbReference type="EMBL" id="MBB5319927.1"/>
    </source>
</evidence>
<reference evidence="2 3" key="1">
    <citation type="submission" date="2020-08" db="EMBL/GenBank/DDBJ databases">
        <title>Genomic Encyclopedia of Type Strains, Phase IV (KMG-IV): sequencing the most valuable type-strain genomes for metagenomic binning, comparative biology and taxonomic classification.</title>
        <authorList>
            <person name="Goeker M."/>
        </authorList>
    </citation>
    <scope>NUCLEOTIDE SEQUENCE [LARGE SCALE GENOMIC DNA]</scope>
    <source>
        <strain evidence="2 3">DSM 22359</strain>
    </source>
</reference>
<dbReference type="Proteomes" id="UP000591735">
    <property type="component" value="Unassembled WGS sequence"/>
</dbReference>
<dbReference type="PROSITE" id="PS51257">
    <property type="entry name" value="PROKAR_LIPOPROTEIN"/>
    <property type="match status" value="1"/>
</dbReference>
<protein>
    <submittedName>
        <fullName evidence="2">Uncharacterized protein</fullName>
    </submittedName>
</protein>
<organism evidence="2 3">
    <name type="scientific">Marinobacter oulmenensis</name>
    <dbReference type="NCBI Taxonomy" id="643747"/>
    <lineage>
        <taxon>Bacteria</taxon>
        <taxon>Pseudomonadati</taxon>
        <taxon>Pseudomonadota</taxon>
        <taxon>Gammaproteobacteria</taxon>
        <taxon>Pseudomonadales</taxon>
        <taxon>Marinobacteraceae</taxon>
        <taxon>Marinobacter</taxon>
    </lineage>
</organism>
<dbReference type="RefSeq" id="WP_183699225.1">
    <property type="nucleotide sequence ID" value="NZ_JACHFE010000001.1"/>
</dbReference>
<proteinExistence type="predicted"/>
<name>A0A840UGM4_9GAMM</name>
<gene>
    <name evidence="2" type="ORF">HNR38_000395</name>
</gene>
<keyword evidence="3" id="KW-1185">Reference proteome</keyword>
<evidence type="ECO:0000256" key="1">
    <source>
        <dbReference type="SAM" id="SignalP"/>
    </source>
</evidence>
<evidence type="ECO:0000313" key="3">
    <source>
        <dbReference type="Proteomes" id="UP000591735"/>
    </source>
</evidence>
<accession>A0A840UGM4</accession>
<feature type="signal peptide" evidence="1">
    <location>
        <begin position="1"/>
        <end position="25"/>
    </location>
</feature>
<keyword evidence="1" id="KW-0732">Signal</keyword>
<dbReference type="AlphaFoldDB" id="A0A840UGM4"/>